<dbReference type="EMBL" id="CP014796">
    <property type="protein sequence ID" value="APX24889.1"/>
    <property type="molecule type" value="Genomic_DNA"/>
</dbReference>
<dbReference type="GO" id="GO:0006355">
    <property type="term" value="P:regulation of DNA-templated transcription"/>
    <property type="evidence" value="ECO:0007669"/>
    <property type="project" value="InterPro"/>
</dbReference>
<keyword evidence="3" id="KW-0804">Transcription</keyword>
<evidence type="ECO:0000313" key="6">
    <source>
        <dbReference type="Proteomes" id="UP000186559"/>
    </source>
</evidence>
<accession>A0A1U7D9S8</accession>
<evidence type="ECO:0000259" key="4">
    <source>
        <dbReference type="PROSITE" id="PS50043"/>
    </source>
</evidence>
<sequence length="255" mass="28555">MSLEPDIRAHLTAMTNADSVEELWAMHLERMAGYGFDRLMYGFTRYRTTTSLGDPNDFVLLTNHQADYTDRFVGDGLYHHAPMVRWALEHEGACSWRAIGDMLAQGNVSDAERRVIEFNLGMNVVAGYSISFKSVSSRAKGAIALTAKPGIHQHQVDAMWQTHGDDIILMNNVLHLKILTLPYIPPNQSLTKRQREALEWVGDGKTMQDIAAIMGLTQATVEKHLRLAREALNVETTAQAVAKAAFQNQMFIIDI</sequence>
<dbReference type="GO" id="GO:0003677">
    <property type="term" value="F:DNA binding"/>
    <property type="evidence" value="ECO:0007669"/>
    <property type="project" value="UniProtKB-KW"/>
</dbReference>
<dbReference type="InterPro" id="IPR005143">
    <property type="entry name" value="TF_LuxR_autoind-bd_dom"/>
</dbReference>
<dbReference type="PROSITE" id="PS50043">
    <property type="entry name" value="HTH_LUXR_2"/>
    <property type="match status" value="1"/>
</dbReference>
<dbReference type="Pfam" id="PF00196">
    <property type="entry name" value="GerE"/>
    <property type="match status" value="1"/>
</dbReference>
<dbReference type="KEGG" id="tpro:Ga0080559_TMP4093"/>
<evidence type="ECO:0000256" key="1">
    <source>
        <dbReference type="ARBA" id="ARBA00023015"/>
    </source>
</evidence>
<dbReference type="InterPro" id="IPR036693">
    <property type="entry name" value="TF_LuxR_autoind-bd_dom_sf"/>
</dbReference>
<gene>
    <name evidence="5" type="ORF">Ga0080559_TMP4093</name>
</gene>
<dbReference type="InterPro" id="IPR016032">
    <property type="entry name" value="Sig_transdc_resp-reg_C-effctor"/>
</dbReference>
<dbReference type="PANTHER" id="PTHR44688">
    <property type="entry name" value="DNA-BINDING TRANSCRIPTIONAL ACTIVATOR DEVR_DOSR"/>
    <property type="match status" value="1"/>
</dbReference>
<organism evidence="5 6">
    <name type="scientific">Salipiger profundus</name>
    <dbReference type="NCBI Taxonomy" id="1229727"/>
    <lineage>
        <taxon>Bacteria</taxon>
        <taxon>Pseudomonadati</taxon>
        <taxon>Pseudomonadota</taxon>
        <taxon>Alphaproteobacteria</taxon>
        <taxon>Rhodobacterales</taxon>
        <taxon>Roseobacteraceae</taxon>
        <taxon>Salipiger</taxon>
    </lineage>
</organism>
<dbReference type="InterPro" id="IPR036388">
    <property type="entry name" value="WH-like_DNA-bd_sf"/>
</dbReference>
<evidence type="ECO:0000313" key="5">
    <source>
        <dbReference type="EMBL" id="APX24889.1"/>
    </source>
</evidence>
<name>A0A1U7D9S8_9RHOB</name>
<reference evidence="5 6" key="1">
    <citation type="submission" date="2016-03" db="EMBL/GenBank/DDBJ databases">
        <title>Deep-sea bacteria in the southern Pacific.</title>
        <authorList>
            <person name="Tang K."/>
        </authorList>
    </citation>
    <scope>NUCLEOTIDE SEQUENCE [LARGE SCALE GENOMIC DNA]</scope>
    <source>
        <strain evidence="5 6">JLT2016</strain>
    </source>
</reference>
<protein>
    <submittedName>
        <fullName evidence="5">LuxR family transcriptional regulator</fullName>
    </submittedName>
</protein>
<dbReference type="SMART" id="SM00421">
    <property type="entry name" value="HTH_LUXR"/>
    <property type="match status" value="1"/>
</dbReference>
<dbReference type="Gene3D" id="3.30.450.80">
    <property type="entry name" value="Transcription factor LuxR-like, autoinducer-binding domain"/>
    <property type="match status" value="1"/>
</dbReference>
<dbReference type="SUPFAM" id="SSF46894">
    <property type="entry name" value="C-terminal effector domain of the bipartite response regulators"/>
    <property type="match status" value="1"/>
</dbReference>
<dbReference type="OrthoDB" id="3679796at2"/>
<dbReference type="SUPFAM" id="SSF75516">
    <property type="entry name" value="Pheromone-binding domain of LuxR-like quorum-sensing transcription factors"/>
    <property type="match status" value="1"/>
</dbReference>
<dbReference type="Pfam" id="PF03472">
    <property type="entry name" value="Autoind_bind"/>
    <property type="match status" value="1"/>
</dbReference>
<proteinExistence type="predicted"/>
<dbReference type="InterPro" id="IPR000792">
    <property type="entry name" value="Tscrpt_reg_LuxR_C"/>
</dbReference>
<evidence type="ECO:0000256" key="3">
    <source>
        <dbReference type="ARBA" id="ARBA00023163"/>
    </source>
</evidence>
<dbReference type="Gene3D" id="1.10.10.10">
    <property type="entry name" value="Winged helix-like DNA-binding domain superfamily/Winged helix DNA-binding domain"/>
    <property type="match status" value="1"/>
</dbReference>
<dbReference type="STRING" id="1229727.Ga0080559_TMP4093"/>
<dbReference type="PRINTS" id="PR00038">
    <property type="entry name" value="HTHLUXR"/>
</dbReference>
<keyword evidence="2" id="KW-0238">DNA-binding</keyword>
<evidence type="ECO:0000256" key="2">
    <source>
        <dbReference type="ARBA" id="ARBA00023125"/>
    </source>
</evidence>
<dbReference type="RefSeq" id="WP_017467169.1">
    <property type="nucleotide sequence ID" value="NZ_BMEW01000001.1"/>
</dbReference>
<dbReference type="AlphaFoldDB" id="A0A1U7D9S8"/>
<dbReference type="PANTHER" id="PTHR44688:SF16">
    <property type="entry name" value="DNA-BINDING TRANSCRIPTIONAL ACTIVATOR DEVR_DOSR"/>
    <property type="match status" value="1"/>
</dbReference>
<keyword evidence="1" id="KW-0805">Transcription regulation</keyword>
<dbReference type="CDD" id="cd06170">
    <property type="entry name" value="LuxR_C_like"/>
    <property type="match status" value="1"/>
</dbReference>
<keyword evidence="6" id="KW-1185">Reference proteome</keyword>
<feature type="domain" description="HTH luxR-type" evidence="4">
    <location>
        <begin position="183"/>
        <end position="248"/>
    </location>
</feature>
<dbReference type="Proteomes" id="UP000186559">
    <property type="component" value="Chromosome"/>
</dbReference>